<evidence type="ECO:0000313" key="1">
    <source>
        <dbReference type="EMBL" id="CAB5217078.1"/>
    </source>
</evidence>
<name>A0A6J7WLR1_9CAUD</name>
<dbReference type="EMBL" id="LR798244">
    <property type="protein sequence ID" value="CAB5217078.1"/>
    <property type="molecule type" value="Genomic_DNA"/>
</dbReference>
<reference evidence="1" key="1">
    <citation type="submission" date="2020-05" db="EMBL/GenBank/DDBJ databases">
        <authorList>
            <person name="Chiriac C."/>
            <person name="Salcher M."/>
            <person name="Ghai R."/>
            <person name="Kavagutti S V."/>
        </authorList>
    </citation>
    <scope>NUCLEOTIDE SEQUENCE</scope>
</reference>
<proteinExistence type="predicted"/>
<organism evidence="1">
    <name type="scientific">uncultured Caudovirales phage</name>
    <dbReference type="NCBI Taxonomy" id="2100421"/>
    <lineage>
        <taxon>Viruses</taxon>
        <taxon>Duplodnaviria</taxon>
        <taxon>Heunggongvirae</taxon>
        <taxon>Uroviricota</taxon>
        <taxon>Caudoviricetes</taxon>
        <taxon>Peduoviridae</taxon>
        <taxon>Maltschvirus</taxon>
        <taxon>Maltschvirus maltsch</taxon>
    </lineage>
</organism>
<sequence>MSVTRADIYTVVTTATGHPQAGPMFDAVDAIVDALDLHINGPKATTTEVPAVDTEPVKVTTK</sequence>
<gene>
    <name evidence="1" type="ORF">UFOVP199_48</name>
</gene>
<accession>A0A6J7WLR1</accession>
<protein>
    <submittedName>
        <fullName evidence="1">Uncharacterized protein</fullName>
    </submittedName>
</protein>